<reference evidence="3" key="1">
    <citation type="journal article" date="2014" name="Int. J. Syst. Evol. Microbiol.">
        <title>Complete genome sequence of Corynebacterium casei LMG S-19264T (=DSM 44701T), isolated from a smear-ripened cheese.</title>
        <authorList>
            <consortium name="US DOE Joint Genome Institute (JGI-PGF)"/>
            <person name="Walter F."/>
            <person name="Albersmeier A."/>
            <person name="Kalinowski J."/>
            <person name="Ruckert C."/>
        </authorList>
    </citation>
    <scope>NUCLEOTIDE SEQUENCE</scope>
    <source>
        <strain evidence="3">JCM 30078</strain>
    </source>
</reference>
<dbReference type="InterPro" id="IPR012373">
    <property type="entry name" value="Ferrdict_sens_TM"/>
</dbReference>
<dbReference type="AlphaFoldDB" id="A0A917UY99"/>
<dbReference type="EMBL" id="BMPO01000004">
    <property type="protein sequence ID" value="GGJ95561.1"/>
    <property type="molecule type" value="Genomic_DNA"/>
</dbReference>
<gene>
    <name evidence="3" type="ORF">GCM10009304_21970</name>
</gene>
<dbReference type="InterPro" id="IPR032623">
    <property type="entry name" value="FecR_N"/>
</dbReference>
<comment type="caution">
    <text evidence="3">The sequence shown here is derived from an EMBL/GenBank/DDBJ whole genome shotgun (WGS) entry which is preliminary data.</text>
</comment>
<dbReference type="RefSeq" id="WP_188983258.1">
    <property type="nucleotide sequence ID" value="NZ_BMPO01000004.1"/>
</dbReference>
<evidence type="ECO:0000313" key="3">
    <source>
        <dbReference type="EMBL" id="GGJ95561.1"/>
    </source>
</evidence>
<dbReference type="PANTHER" id="PTHR30273:SF2">
    <property type="entry name" value="PROTEIN FECR"/>
    <property type="match status" value="1"/>
</dbReference>
<dbReference type="GO" id="GO:0016989">
    <property type="term" value="F:sigma factor antagonist activity"/>
    <property type="evidence" value="ECO:0007669"/>
    <property type="project" value="TreeGrafter"/>
</dbReference>
<evidence type="ECO:0000313" key="4">
    <source>
        <dbReference type="Proteomes" id="UP000635983"/>
    </source>
</evidence>
<dbReference type="PIRSF" id="PIRSF018266">
    <property type="entry name" value="FecR"/>
    <property type="match status" value="1"/>
</dbReference>
<feature type="domain" description="FecR N-terminal" evidence="2">
    <location>
        <begin position="14"/>
        <end position="56"/>
    </location>
</feature>
<organism evidence="3 4">
    <name type="scientific">Pseudomonas matsuisoli</name>
    <dbReference type="NCBI Taxonomy" id="1515666"/>
    <lineage>
        <taxon>Bacteria</taxon>
        <taxon>Pseudomonadati</taxon>
        <taxon>Pseudomonadota</taxon>
        <taxon>Gammaproteobacteria</taxon>
        <taxon>Pseudomonadales</taxon>
        <taxon>Pseudomonadaceae</taxon>
        <taxon>Pseudomonas</taxon>
    </lineage>
</organism>
<dbReference type="Gene3D" id="2.60.120.1440">
    <property type="match status" value="1"/>
</dbReference>
<name>A0A917UY99_9PSED</name>
<protein>
    <submittedName>
        <fullName evidence="3">Sensor</fullName>
    </submittedName>
</protein>
<reference evidence="3" key="2">
    <citation type="submission" date="2020-09" db="EMBL/GenBank/DDBJ databases">
        <authorList>
            <person name="Sun Q."/>
            <person name="Ohkuma M."/>
        </authorList>
    </citation>
    <scope>NUCLEOTIDE SEQUENCE</scope>
    <source>
        <strain evidence="3">JCM 30078</strain>
    </source>
</reference>
<dbReference type="Pfam" id="PF04773">
    <property type="entry name" value="FecR"/>
    <property type="match status" value="1"/>
</dbReference>
<feature type="domain" description="FecR protein" evidence="1">
    <location>
        <begin position="108"/>
        <end position="206"/>
    </location>
</feature>
<dbReference type="Pfam" id="PF16220">
    <property type="entry name" value="DUF4880"/>
    <property type="match status" value="1"/>
</dbReference>
<evidence type="ECO:0000259" key="1">
    <source>
        <dbReference type="Pfam" id="PF04773"/>
    </source>
</evidence>
<dbReference type="PANTHER" id="PTHR30273">
    <property type="entry name" value="PERIPLASMIC SIGNAL SENSOR AND SIGMA FACTOR ACTIVATOR FECR-RELATED"/>
    <property type="match status" value="1"/>
</dbReference>
<evidence type="ECO:0000259" key="2">
    <source>
        <dbReference type="Pfam" id="PF16220"/>
    </source>
</evidence>
<sequence>MTERTVPIDRDIARQAAHWLMRMHAGRVPPTDQQACAHWRTAHPDHERAWQRVQQVQQKLGLLPTDLAMGTLNRERRHALKTLLVLATLLPAGYLTHQTISRQHWLADMRTGVGERGEHRLSDGSQLFLNTDSAVDLAFTAHERRIYLRHGELLIDSGTDKGPHAYRPLRVVTSQGVMQALGTRFSVARQDERALTRLAVLEGAVRIHTHTGATATLTAGQQVSFSSDAIGPHTKANEFAASWTRGQLAADGLPLSEFIAELSRYRHGWLRCDPDVAALRISGTFQLDNTDAILAALPHTLPVALEQRTRYWITLRRR</sequence>
<proteinExistence type="predicted"/>
<keyword evidence="4" id="KW-1185">Reference proteome</keyword>
<dbReference type="Proteomes" id="UP000635983">
    <property type="component" value="Unassembled WGS sequence"/>
</dbReference>
<dbReference type="InterPro" id="IPR006860">
    <property type="entry name" value="FecR"/>
</dbReference>
<accession>A0A917UY99</accession>